<proteinExistence type="predicted"/>
<organism evidence="2 4">
    <name type="scientific">Streptomyces nigrescens</name>
    <dbReference type="NCBI Taxonomy" id="1920"/>
    <lineage>
        <taxon>Bacteria</taxon>
        <taxon>Bacillati</taxon>
        <taxon>Actinomycetota</taxon>
        <taxon>Actinomycetes</taxon>
        <taxon>Kitasatosporales</taxon>
        <taxon>Streptomycetaceae</taxon>
        <taxon>Streptomyces</taxon>
    </lineage>
</organism>
<keyword evidence="1" id="KW-0472">Membrane</keyword>
<reference evidence="2 4" key="1">
    <citation type="submission" date="2019-12" db="EMBL/GenBank/DDBJ databases">
        <title>Whole genome shotgun sequence of Streptomyces libani subsp. libani NBRC 13452.</title>
        <authorList>
            <person name="Ichikawa N."/>
            <person name="Kimura A."/>
            <person name="Kitahashi Y."/>
            <person name="Komaki H."/>
            <person name="Tamura T."/>
        </authorList>
    </citation>
    <scope>NUCLEOTIDE SEQUENCE [LARGE SCALE GENOMIC DNA]</scope>
    <source>
        <strain evidence="2 4">NBRC 13452</strain>
    </source>
</reference>
<dbReference type="EMBL" id="BLIP01000001">
    <property type="protein sequence ID" value="GFE23636.1"/>
    <property type="molecule type" value="Genomic_DNA"/>
</dbReference>
<keyword evidence="1" id="KW-0812">Transmembrane</keyword>
<dbReference type="RefSeq" id="WP_159487561.1">
    <property type="nucleotide sequence ID" value="NZ_BLIP01000001.1"/>
</dbReference>
<sequence>MTLTVEDAIHQAMETWRRLGVEQDATDEMAEELAADLTAAAFDGRSVTDYIGGDIDALATSWAVERGLLPTGLRLKETATAAARGAAIPAVVAVILWLAGMSGGLLDRDSESMTTQLKGPPVWEVHHYPNPGTPLMWVGWAVCLVAAFFFVRRAVAAKLQRQHDPAREETTRALTRDLPLILAAAALLGTAVNVLGAYAFPYFQVIVTVLIAPVAMIGAVAAGAAWVRDRSCSPLNASRLKYRLPVA</sequence>
<feature type="transmembrane region" description="Helical" evidence="1">
    <location>
        <begin position="178"/>
        <end position="200"/>
    </location>
</feature>
<protein>
    <submittedName>
        <fullName evidence="2">Uncharacterized protein</fullName>
    </submittedName>
</protein>
<evidence type="ECO:0000313" key="2">
    <source>
        <dbReference type="EMBL" id="GFE23636.1"/>
    </source>
</evidence>
<dbReference type="AlphaFoldDB" id="A0A640TNC4"/>
<dbReference type="Proteomes" id="UP001210169">
    <property type="component" value="Chromosome"/>
</dbReference>
<dbReference type="GeneID" id="301333639"/>
<dbReference type="Proteomes" id="UP000429552">
    <property type="component" value="Unassembled WGS sequence"/>
</dbReference>
<name>A0A640TNC4_STRNI</name>
<evidence type="ECO:0000313" key="5">
    <source>
        <dbReference type="Proteomes" id="UP001210169"/>
    </source>
</evidence>
<gene>
    <name evidence="2" type="ORF">Sliba_40890</name>
    <name evidence="3" type="ORF">STRNI_004476</name>
</gene>
<feature type="transmembrane region" description="Helical" evidence="1">
    <location>
        <begin position="137"/>
        <end position="157"/>
    </location>
</feature>
<evidence type="ECO:0000313" key="4">
    <source>
        <dbReference type="Proteomes" id="UP000429552"/>
    </source>
</evidence>
<feature type="transmembrane region" description="Helical" evidence="1">
    <location>
        <begin position="81"/>
        <end position="100"/>
    </location>
</feature>
<evidence type="ECO:0000313" key="3">
    <source>
        <dbReference type="EMBL" id="WAU06030.1"/>
    </source>
</evidence>
<feature type="transmembrane region" description="Helical" evidence="1">
    <location>
        <begin position="206"/>
        <end position="227"/>
    </location>
</feature>
<reference evidence="3 5" key="2">
    <citation type="submission" date="2022-12" db="EMBL/GenBank/DDBJ databases">
        <authorList>
            <person name="Ruckert C."/>
            <person name="Busche T."/>
            <person name="Kalinowski J."/>
            <person name="Wittmann C."/>
        </authorList>
    </citation>
    <scope>NUCLEOTIDE SEQUENCE [LARGE SCALE GENOMIC DNA]</scope>
    <source>
        <strain evidence="3 5">DSM 40276</strain>
    </source>
</reference>
<dbReference type="EMBL" id="CP114203">
    <property type="protein sequence ID" value="WAU06030.1"/>
    <property type="molecule type" value="Genomic_DNA"/>
</dbReference>
<accession>A0A640TNC4</accession>
<keyword evidence="1" id="KW-1133">Transmembrane helix</keyword>
<evidence type="ECO:0000256" key="1">
    <source>
        <dbReference type="SAM" id="Phobius"/>
    </source>
</evidence>
<keyword evidence="5" id="KW-1185">Reference proteome</keyword>